<reference evidence="3" key="2">
    <citation type="submission" date="2023-05" db="EMBL/GenBank/DDBJ databases">
        <authorList>
            <consortium name="Lawrence Berkeley National Laboratory"/>
            <person name="Steindorff A."/>
            <person name="Hensen N."/>
            <person name="Bonometti L."/>
            <person name="Westerberg I."/>
            <person name="Brannstrom I.O."/>
            <person name="Guillou S."/>
            <person name="Cros-Aarteil S."/>
            <person name="Calhoun S."/>
            <person name="Haridas S."/>
            <person name="Kuo A."/>
            <person name="Mondo S."/>
            <person name="Pangilinan J."/>
            <person name="Riley R."/>
            <person name="Labutti K."/>
            <person name="Andreopoulos B."/>
            <person name="Lipzen A."/>
            <person name="Chen C."/>
            <person name="Yanf M."/>
            <person name="Daum C."/>
            <person name="Ng V."/>
            <person name="Clum A."/>
            <person name="Ohm R."/>
            <person name="Martin F."/>
            <person name="Silar P."/>
            <person name="Natvig D."/>
            <person name="Lalanne C."/>
            <person name="Gautier V."/>
            <person name="Ament-Velasquez S.L."/>
            <person name="Kruys A."/>
            <person name="Hutchinson M.I."/>
            <person name="Powell A.J."/>
            <person name="Barry K."/>
            <person name="Miller A.N."/>
            <person name="Grigoriev I.V."/>
            <person name="Debuchy R."/>
            <person name="Gladieux P."/>
            <person name="Thoren M.H."/>
            <person name="Johannesson H."/>
        </authorList>
    </citation>
    <scope>NUCLEOTIDE SEQUENCE</scope>
    <source>
        <strain evidence="3">PSN293</strain>
    </source>
</reference>
<comment type="caution">
    <text evidence="3">The sequence shown here is derived from an EMBL/GenBank/DDBJ whole genome shotgun (WGS) entry which is preliminary data.</text>
</comment>
<protein>
    <submittedName>
        <fullName evidence="3">Uncharacterized protein</fullName>
    </submittedName>
</protein>
<accession>A0AAN6Y063</accession>
<name>A0AAN6Y063_9PEZI</name>
<sequence length="448" mass="48571">MMRRPLPTGSGLLPCQICGLITRQQNTVVRSAKRSFVTLDAGRRLAKLPQTPISSPIQSRLFSTSPSWLKMKRPGASKSPSDTARFAQSSASEASLSAEKDLSSQQQIQPAELADLAAAVDRVTKTFVAQEGIPSEHMTLTALQACTQAAGKLPLDTAHPPVTSKKSQNQSLNLLELDTNGRKGGDGSDIKSQINGLADKISGAAYSIISHPPVVITPQLLQKYIALQARLGRPESLPQVLELFASKPTPRLISGSIRYTERNPDSMKNATEPEVTEAAIDAAVAARNLDAAIGIVENTYGAKPFKQSKLVSRALLPGIIAGSAPIGIYLIATRVAHIQEAFDQGIFTMVAFAGIFTYYVCTGSLGLIAMGTFNDHMKRVSWAEGIPLWERWLREEERAAYDKIACSFGFSDELRAGEEEGEEFESLREFMLHRGMILDKVNLMPGMS</sequence>
<dbReference type="EMBL" id="MU858228">
    <property type="protein sequence ID" value="KAK4208805.1"/>
    <property type="molecule type" value="Genomic_DNA"/>
</dbReference>
<proteinExistence type="predicted"/>
<feature type="compositionally biased region" description="Polar residues" evidence="1">
    <location>
        <begin position="164"/>
        <end position="173"/>
    </location>
</feature>
<evidence type="ECO:0000256" key="1">
    <source>
        <dbReference type="SAM" id="MobiDB-lite"/>
    </source>
</evidence>
<feature type="compositionally biased region" description="Basic and acidic residues" evidence="1">
    <location>
        <begin position="179"/>
        <end position="188"/>
    </location>
</feature>
<reference evidence="3" key="1">
    <citation type="journal article" date="2023" name="Mol. Phylogenet. Evol.">
        <title>Genome-scale phylogeny and comparative genomics of the fungal order Sordariales.</title>
        <authorList>
            <person name="Hensen N."/>
            <person name="Bonometti L."/>
            <person name="Westerberg I."/>
            <person name="Brannstrom I.O."/>
            <person name="Guillou S."/>
            <person name="Cros-Aarteil S."/>
            <person name="Calhoun S."/>
            <person name="Haridas S."/>
            <person name="Kuo A."/>
            <person name="Mondo S."/>
            <person name="Pangilinan J."/>
            <person name="Riley R."/>
            <person name="LaButti K."/>
            <person name="Andreopoulos B."/>
            <person name="Lipzen A."/>
            <person name="Chen C."/>
            <person name="Yan M."/>
            <person name="Daum C."/>
            <person name="Ng V."/>
            <person name="Clum A."/>
            <person name="Steindorff A."/>
            <person name="Ohm R.A."/>
            <person name="Martin F."/>
            <person name="Silar P."/>
            <person name="Natvig D.O."/>
            <person name="Lalanne C."/>
            <person name="Gautier V."/>
            <person name="Ament-Velasquez S.L."/>
            <person name="Kruys A."/>
            <person name="Hutchinson M.I."/>
            <person name="Powell A.J."/>
            <person name="Barry K."/>
            <person name="Miller A.N."/>
            <person name="Grigoriev I.V."/>
            <person name="Debuchy R."/>
            <person name="Gladieux P."/>
            <person name="Hiltunen Thoren M."/>
            <person name="Johannesson H."/>
        </authorList>
    </citation>
    <scope>NUCLEOTIDE SEQUENCE</scope>
    <source>
        <strain evidence="3">PSN293</strain>
    </source>
</reference>
<gene>
    <name evidence="3" type="ORF">QBC37DRAFT_443717</name>
</gene>
<feature type="region of interest" description="Disordered" evidence="1">
    <location>
        <begin position="158"/>
        <end position="188"/>
    </location>
</feature>
<feature type="compositionally biased region" description="Low complexity" evidence="1">
    <location>
        <begin position="87"/>
        <end position="97"/>
    </location>
</feature>
<feature type="region of interest" description="Disordered" evidence="1">
    <location>
        <begin position="65"/>
        <end position="103"/>
    </location>
</feature>
<dbReference type="Proteomes" id="UP001301769">
    <property type="component" value="Unassembled WGS sequence"/>
</dbReference>
<keyword evidence="2" id="KW-1133">Transmembrane helix</keyword>
<dbReference type="AlphaFoldDB" id="A0AAN6Y063"/>
<keyword evidence="2" id="KW-0812">Transmembrane</keyword>
<feature type="transmembrane region" description="Helical" evidence="2">
    <location>
        <begin position="314"/>
        <end position="332"/>
    </location>
</feature>
<keyword evidence="4" id="KW-1185">Reference proteome</keyword>
<feature type="transmembrane region" description="Helical" evidence="2">
    <location>
        <begin position="344"/>
        <end position="369"/>
    </location>
</feature>
<organism evidence="3 4">
    <name type="scientific">Rhypophila decipiens</name>
    <dbReference type="NCBI Taxonomy" id="261697"/>
    <lineage>
        <taxon>Eukaryota</taxon>
        <taxon>Fungi</taxon>
        <taxon>Dikarya</taxon>
        <taxon>Ascomycota</taxon>
        <taxon>Pezizomycotina</taxon>
        <taxon>Sordariomycetes</taxon>
        <taxon>Sordariomycetidae</taxon>
        <taxon>Sordariales</taxon>
        <taxon>Naviculisporaceae</taxon>
        <taxon>Rhypophila</taxon>
    </lineage>
</organism>
<keyword evidence="2" id="KW-0472">Membrane</keyword>
<evidence type="ECO:0000313" key="4">
    <source>
        <dbReference type="Proteomes" id="UP001301769"/>
    </source>
</evidence>
<evidence type="ECO:0000256" key="2">
    <source>
        <dbReference type="SAM" id="Phobius"/>
    </source>
</evidence>
<evidence type="ECO:0000313" key="3">
    <source>
        <dbReference type="EMBL" id="KAK4208805.1"/>
    </source>
</evidence>